<dbReference type="PANTHER" id="PTHR12151">
    <property type="entry name" value="ELECTRON TRANSPORT PROTIN SCO1/SENC FAMILY MEMBER"/>
    <property type="match status" value="1"/>
</dbReference>
<organism evidence="2 3">
    <name type="scientific">Stakelama flava</name>
    <dbReference type="NCBI Taxonomy" id="2860338"/>
    <lineage>
        <taxon>Bacteria</taxon>
        <taxon>Pseudomonadati</taxon>
        <taxon>Pseudomonadota</taxon>
        <taxon>Alphaproteobacteria</taxon>
        <taxon>Sphingomonadales</taxon>
        <taxon>Sphingomonadaceae</taxon>
        <taxon>Stakelama</taxon>
    </lineage>
</organism>
<sequence length="199" mass="21601">MRIPLFPLLAASALMSCSPGGGNWHGTDIDGQVPALSLHMTQAATGKPVDADNFRGKVTLLYFGYTFCPDICPMTLSNLGRALHQMGDAANDVRVLFVTVDPRRDTAKQVADYVKAFGPQFVGLRGSEDQLARIAKRYRVAYSVKPAADPAKYEVTHSSALFVFDRDGEARLLENSLSTDKPDIDGVAADLKRLTAEKP</sequence>
<dbReference type="EMBL" id="JAHWZX010000001">
    <property type="protein sequence ID" value="MBW4329573.1"/>
    <property type="molecule type" value="Genomic_DNA"/>
</dbReference>
<protein>
    <submittedName>
        <fullName evidence="2">SCO family protein</fullName>
    </submittedName>
</protein>
<dbReference type="InterPro" id="IPR003782">
    <property type="entry name" value="SCO1/SenC"/>
</dbReference>
<dbReference type="PANTHER" id="PTHR12151:SF25">
    <property type="entry name" value="LINALOOL DEHYDRATASE_ISOMERASE DOMAIN-CONTAINING PROTEIN"/>
    <property type="match status" value="1"/>
</dbReference>
<comment type="caution">
    <text evidence="2">The sequence shown here is derived from an EMBL/GenBank/DDBJ whole genome shotgun (WGS) entry which is preliminary data.</text>
</comment>
<gene>
    <name evidence="2" type="ORF">KY084_01620</name>
</gene>
<evidence type="ECO:0000313" key="3">
    <source>
        <dbReference type="Proteomes" id="UP001197214"/>
    </source>
</evidence>
<name>A0ABS6XH89_9SPHN</name>
<dbReference type="PROSITE" id="PS51257">
    <property type="entry name" value="PROKAR_LIPOPROTEIN"/>
    <property type="match status" value="1"/>
</dbReference>
<evidence type="ECO:0000313" key="2">
    <source>
        <dbReference type="EMBL" id="MBW4329573.1"/>
    </source>
</evidence>
<keyword evidence="3" id="KW-1185">Reference proteome</keyword>
<dbReference type="PROSITE" id="PS51352">
    <property type="entry name" value="THIOREDOXIN_2"/>
    <property type="match status" value="1"/>
</dbReference>
<dbReference type="Pfam" id="PF02630">
    <property type="entry name" value="SCO1-SenC"/>
    <property type="match status" value="1"/>
</dbReference>
<reference evidence="2 3" key="1">
    <citation type="submission" date="2021-07" db="EMBL/GenBank/DDBJ databases">
        <title>Stakelama flava sp. nov., a novel endophytic bacterium isolated from branch of Kandelia candel.</title>
        <authorList>
            <person name="Tuo L."/>
        </authorList>
    </citation>
    <scope>NUCLEOTIDE SEQUENCE [LARGE SCALE GENOMIC DNA]</scope>
    <source>
        <strain evidence="2 3">CBK3Z-3</strain>
    </source>
</reference>
<dbReference type="CDD" id="cd02968">
    <property type="entry name" value="SCO"/>
    <property type="match status" value="1"/>
</dbReference>
<dbReference type="Proteomes" id="UP001197214">
    <property type="component" value="Unassembled WGS sequence"/>
</dbReference>
<dbReference type="RefSeq" id="WP_219236665.1">
    <property type="nucleotide sequence ID" value="NZ_JAHWZX010000001.1"/>
</dbReference>
<evidence type="ECO:0000259" key="1">
    <source>
        <dbReference type="PROSITE" id="PS51352"/>
    </source>
</evidence>
<feature type="domain" description="Thioredoxin" evidence="1">
    <location>
        <begin position="27"/>
        <end position="196"/>
    </location>
</feature>
<proteinExistence type="predicted"/>
<accession>A0ABS6XH89</accession>
<dbReference type="InterPro" id="IPR013766">
    <property type="entry name" value="Thioredoxin_domain"/>
</dbReference>